<accession>A0A9J6P345</accession>
<dbReference type="RefSeq" id="WP_250859505.1">
    <property type="nucleotide sequence ID" value="NZ_JAGSOJ010000002.1"/>
</dbReference>
<feature type="transmembrane region" description="Helical" evidence="1">
    <location>
        <begin position="65"/>
        <end position="83"/>
    </location>
</feature>
<keyword evidence="1" id="KW-0472">Membrane</keyword>
<sequence length="105" mass="11201">MSRNCCCAQRPMPMPHCGYAGGGYGTNCCNFSTLIILILILLFFGKGFDRRRGPCGEERGHGDGFGFNGLFGGIIFIITLFYLSCCGPGKCATPSPCGMGYGMGY</sequence>
<organism evidence="2 3">
    <name type="scientific">Oceanirhabdus seepicola</name>
    <dbReference type="NCBI Taxonomy" id="2828781"/>
    <lineage>
        <taxon>Bacteria</taxon>
        <taxon>Bacillati</taxon>
        <taxon>Bacillota</taxon>
        <taxon>Clostridia</taxon>
        <taxon>Eubacteriales</taxon>
        <taxon>Clostridiaceae</taxon>
        <taxon>Oceanirhabdus</taxon>
    </lineage>
</organism>
<gene>
    <name evidence="2" type="ORF">KDK92_12145</name>
</gene>
<dbReference type="EMBL" id="JAGSOJ010000002">
    <property type="protein sequence ID" value="MCM1990473.1"/>
    <property type="molecule type" value="Genomic_DNA"/>
</dbReference>
<name>A0A9J6P345_9CLOT</name>
<proteinExistence type="predicted"/>
<evidence type="ECO:0000256" key="1">
    <source>
        <dbReference type="SAM" id="Phobius"/>
    </source>
</evidence>
<keyword evidence="1" id="KW-0812">Transmembrane</keyword>
<reference evidence="2" key="2">
    <citation type="submission" date="2021-04" db="EMBL/GenBank/DDBJ databases">
        <authorList>
            <person name="Dong X."/>
        </authorList>
    </citation>
    <scope>NUCLEOTIDE SEQUENCE</scope>
    <source>
        <strain evidence="2">ZWT</strain>
    </source>
</reference>
<evidence type="ECO:0000313" key="2">
    <source>
        <dbReference type="EMBL" id="MCM1990473.1"/>
    </source>
</evidence>
<feature type="transmembrane region" description="Helical" evidence="1">
    <location>
        <begin position="24"/>
        <end position="44"/>
    </location>
</feature>
<evidence type="ECO:0000313" key="3">
    <source>
        <dbReference type="Proteomes" id="UP001056429"/>
    </source>
</evidence>
<dbReference type="Proteomes" id="UP001056429">
    <property type="component" value="Unassembled WGS sequence"/>
</dbReference>
<keyword evidence="3" id="KW-1185">Reference proteome</keyword>
<dbReference type="AlphaFoldDB" id="A0A9J6P345"/>
<comment type="caution">
    <text evidence="2">The sequence shown here is derived from an EMBL/GenBank/DDBJ whole genome shotgun (WGS) entry which is preliminary data.</text>
</comment>
<keyword evidence="1" id="KW-1133">Transmembrane helix</keyword>
<reference evidence="2" key="1">
    <citation type="journal article" date="2021" name="mSystems">
        <title>Bacteria and Archaea Synergistically Convert Glycine Betaine to Biogenic Methane in the Formosa Cold Seep of the South China Sea.</title>
        <authorList>
            <person name="Li L."/>
            <person name="Zhang W."/>
            <person name="Zhang S."/>
            <person name="Song L."/>
            <person name="Sun Q."/>
            <person name="Zhang H."/>
            <person name="Xiang H."/>
            <person name="Dong X."/>
        </authorList>
    </citation>
    <scope>NUCLEOTIDE SEQUENCE</scope>
    <source>
        <strain evidence="2">ZWT</strain>
    </source>
</reference>
<protein>
    <submittedName>
        <fullName evidence="2">Uncharacterized protein</fullName>
    </submittedName>
</protein>